<keyword evidence="2" id="KW-1185">Reference proteome</keyword>
<dbReference type="InterPro" id="IPR053249">
    <property type="entry name" value="LFS"/>
</dbReference>
<gene>
    <name evidence="1" type="ORF">RJ639_000144</name>
</gene>
<name>A0AA89BHD7_9ASTE</name>
<dbReference type="PANTHER" id="PTHR33789">
    <property type="entry name" value="LACHRYMATORY-FACTOR SYNTHASE"/>
    <property type="match status" value="1"/>
</dbReference>
<reference evidence="1" key="1">
    <citation type="submission" date="2022-12" db="EMBL/GenBank/DDBJ databases">
        <title>Draft genome assemblies for two species of Escallonia (Escalloniales).</title>
        <authorList>
            <person name="Chanderbali A."/>
            <person name="Dervinis C."/>
            <person name="Anghel I."/>
            <person name="Soltis D."/>
            <person name="Soltis P."/>
            <person name="Zapata F."/>
        </authorList>
    </citation>
    <scope>NUCLEOTIDE SEQUENCE</scope>
    <source>
        <strain evidence="1">UCBG64.0493</strain>
        <tissue evidence="1">Leaf</tissue>
    </source>
</reference>
<dbReference type="InterPro" id="IPR023393">
    <property type="entry name" value="START-like_dom_sf"/>
</dbReference>
<comment type="caution">
    <text evidence="1">The sequence shown here is derived from an EMBL/GenBank/DDBJ whole genome shotgun (WGS) entry which is preliminary data.</text>
</comment>
<dbReference type="AlphaFoldDB" id="A0AA89BHD7"/>
<dbReference type="Proteomes" id="UP001188597">
    <property type="component" value="Unassembled WGS sequence"/>
</dbReference>
<evidence type="ECO:0000313" key="2">
    <source>
        <dbReference type="Proteomes" id="UP001188597"/>
    </source>
</evidence>
<accession>A0AA89BHD7</accession>
<sequence>MTVICTFSSSSMSRASKYRSKCQKKLSTCLASLAPSCDLGSNSSITLNLPSKQQGLVRYCASTLPSDCDNATTTLWCHEKLVAINAAGWRLTYEVADNNMGFKQYLSTIKLSPVDVSLIDTPQSPTAPLRSAWPTVSPLSFWEVANCIMDAPPPFATISIQFQA</sequence>
<evidence type="ECO:0000313" key="1">
    <source>
        <dbReference type="EMBL" id="KAK3042420.1"/>
    </source>
</evidence>
<organism evidence="1 2">
    <name type="scientific">Escallonia herrerae</name>
    <dbReference type="NCBI Taxonomy" id="1293975"/>
    <lineage>
        <taxon>Eukaryota</taxon>
        <taxon>Viridiplantae</taxon>
        <taxon>Streptophyta</taxon>
        <taxon>Embryophyta</taxon>
        <taxon>Tracheophyta</taxon>
        <taxon>Spermatophyta</taxon>
        <taxon>Magnoliopsida</taxon>
        <taxon>eudicotyledons</taxon>
        <taxon>Gunneridae</taxon>
        <taxon>Pentapetalae</taxon>
        <taxon>asterids</taxon>
        <taxon>campanulids</taxon>
        <taxon>Escalloniales</taxon>
        <taxon>Escalloniaceae</taxon>
        <taxon>Escallonia</taxon>
    </lineage>
</organism>
<protein>
    <submittedName>
        <fullName evidence="1">Uncharacterized protein</fullName>
    </submittedName>
</protein>
<dbReference type="EMBL" id="JAVXUP010000020">
    <property type="protein sequence ID" value="KAK3042420.1"/>
    <property type="molecule type" value="Genomic_DNA"/>
</dbReference>
<dbReference type="Gene3D" id="3.30.530.20">
    <property type="match status" value="1"/>
</dbReference>
<dbReference type="PANTHER" id="PTHR33789:SF11">
    <property type="entry name" value="OS05G0202300 PROTEIN"/>
    <property type="match status" value="1"/>
</dbReference>
<proteinExistence type="predicted"/>